<keyword evidence="1" id="KW-0614">Plasmid</keyword>
<reference evidence="1 2" key="1">
    <citation type="journal article" date="2010" name="ISME J.">
        <title>Fine-scale evolution: genomic, phenotypic and ecological differentiation in two coexisting Salinibacter ruber strains.</title>
        <authorList>
            <person name="Pena A."/>
            <person name="Teeling H."/>
            <person name="Huerta-Cepas J."/>
            <person name="Santos F."/>
            <person name="Yarza P."/>
            <person name="Brito-Echeverria J."/>
            <person name="Lucio M."/>
            <person name="Schmitt-Kopplin P."/>
            <person name="Meseguer I."/>
            <person name="Schenowitz C."/>
            <person name="Dossat C."/>
            <person name="Barbe V."/>
            <person name="Dopazo J."/>
            <person name="Rossello-Mora R."/>
            <person name="Schuler M."/>
            <person name="Glockner F.O."/>
            <person name="Amann R."/>
            <person name="Gabaldon T."/>
            <person name="Anton J."/>
        </authorList>
    </citation>
    <scope>NUCLEOTIDE SEQUENCE [LARGE SCALE GENOMIC DNA]</scope>
    <source>
        <strain evidence="1 2">M8</strain>
        <plasmid evidence="2">pSR61</plasmid>
    </source>
</reference>
<name>D5H4B7_SALRM</name>
<reference evidence="2" key="2">
    <citation type="submission" date="2010-04" db="EMBL/GenBank/DDBJ databases">
        <title>Genome sequence of Salinibacter ruber M8.</title>
        <authorList>
            <consortium name="Genoscope"/>
        </authorList>
    </citation>
    <scope>NUCLEOTIDE SEQUENCE [LARGE SCALE GENOMIC DNA]</scope>
    <source>
        <strain evidence="2">M8</strain>
        <plasmid evidence="2">pSR61</plasmid>
    </source>
</reference>
<evidence type="ECO:0000313" key="2">
    <source>
        <dbReference type="Proteomes" id="UP000000933"/>
    </source>
</evidence>
<evidence type="ECO:0000313" key="1">
    <source>
        <dbReference type="EMBL" id="CBH22757.1"/>
    </source>
</evidence>
<dbReference type="EMBL" id="FP565812">
    <property type="protein sequence ID" value="CBH22757.1"/>
    <property type="molecule type" value="Genomic_DNA"/>
</dbReference>
<organism evidence="1 2">
    <name type="scientific">Salinibacter ruber (strain M8)</name>
    <dbReference type="NCBI Taxonomy" id="761659"/>
    <lineage>
        <taxon>Bacteria</taxon>
        <taxon>Pseudomonadati</taxon>
        <taxon>Rhodothermota</taxon>
        <taxon>Rhodothermia</taxon>
        <taxon>Rhodothermales</taxon>
        <taxon>Salinibacteraceae</taxon>
        <taxon>Salinibacter</taxon>
    </lineage>
</organism>
<dbReference type="HOGENOM" id="CLU_2345021_0_0_10"/>
<protein>
    <submittedName>
        <fullName evidence="1">Uncharacterized protein</fullName>
    </submittedName>
</protein>
<gene>
    <name evidence="1" type="ORF">SRM_p61001</name>
</gene>
<dbReference type="Proteomes" id="UP000000933">
    <property type="component" value="Plasmid pSR61"/>
</dbReference>
<dbReference type="KEGG" id="srm:SRM_p61001"/>
<sequence>MAWSGRLQLGFQFVAHDPVNCRVRKLKFMLFGQPALDLLVTAKSFRLGETVFELAHHAGGNGLLTRIRAWFSNLAEPFEASVFVKLKPAGNRVAMDA</sequence>
<proteinExistence type="predicted"/>
<geneLocation type="plasmid" evidence="1 2">
    <name>pSR61</name>
</geneLocation>
<dbReference type="AlphaFoldDB" id="D5H4B7"/>
<accession>D5H4B7</accession>